<dbReference type="Proteomes" id="UP000240996">
    <property type="component" value="Unassembled WGS sequence"/>
</dbReference>
<keyword evidence="10" id="KW-1185">Reference proteome</keyword>
<dbReference type="AlphaFoldDB" id="A0A2T4YSS7"/>
<feature type="domain" description="DUF4131" evidence="8">
    <location>
        <begin position="52"/>
        <end position="204"/>
    </location>
</feature>
<keyword evidence="2" id="KW-1003">Cell membrane</keyword>
<organism evidence="9 10">
    <name type="scientific">Sphingomonas aerolata</name>
    <dbReference type="NCBI Taxonomy" id="185951"/>
    <lineage>
        <taxon>Bacteria</taxon>
        <taxon>Pseudomonadati</taxon>
        <taxon>Pseudomonadota</taxon>
        <taxon>Alphaproteobacteria</taxon>
        <taxon>Sphingomonadales</taxon>
        <taxon>Sphingomonadaceae</taxon>
        <taxon>Sphingomonas</taxon>
    </lineage>
</organism>
<feature type="transmembrane region" description="Helical" evidence="6">
    <location>
        <begin position="73"/>
        <end position="92"/>
    </location>
</feature>
<evidence type="ECO:0000256" key="6">
    <source>
        <dbReference type="SAM" id="Phobius"/>
    </source>
</evidence>
<evidence type="ECO:0000256" key="4">
    <source>
        <dbReference type="ARBA" id="ARBA00022989"/>
    </source>
</evidence>
<dbReference type="EMBL" id="PZZN01000001">
    <property type="protein sequence ID" value="PTM46844.1"/>
    <property type="molecule type" value="Genomic_DNA"/>
</dbReference>
<evidence type="ECO:0000256" key="5">
    <source>
        <dbReference type="ARBA" id="ARBA00023136"/>
    </source>
</evidence>
<dbReference type="InterPro" id="IPR052159">
    <property type="entry name" value="Competence_DNA_uptake"/>
</dbReference>
<evidence type="ECO:0000313" key="10">
    <source>
        <dbReference type="Proteomes" id="UP000240996"/>
    </source>
</evidence>
<feature type="transmembrane region" description="Helical" evidence="6">
    <location>
        <begin position="25"/>
        <end position="43"/>
    </location>
</feature>
<reference evidence="9 10" key="1">
    <citation type="submission" date="2018-04" db="EMBL/GenBank/DDBJ databases">
        <title>Genomic Encyclopedia of Type Strains, Phase III (KMG-III): the genomes of soil and plant-associated and newly described type strains.</title>
        <authorList>
            <person name="Whitman W."/>
        </authorList>
    </citation>
    <scope>NUCLEOTIDE SEQUENCE [LARGE SCALE GENOMIC DNA]</scope>
    <source>
        <strain evidence="9 10">NW12</strain>
    </source>
</reference>
<dbReference type="InterPro" id="IPR025405">
    <property type="entry name" value="DUF4131"/>
</dbReference>
<dbReference type="Pfam" id="PF03772">
    <property type="entry name" value="Competence"/>
    <property type="match status" value="1"/>
</dbReference>
<protein>
    <submittedName>
        <fullName evidence="9">Competence protein ComEC</fullName>
    </submittedName>
</protein>
<keyword evidence="3 6" id="KW-0812">Transmembrane</keyword>
<feature type="transmembrane region" description="Helical" evidence="6">
    <location>
        <begin position="49"/>
        <end position="66"/>
    </location>
</feature>
<feature type="transmembrane region" description="Helical" evidence="6">
    <location>
        <begin position="498"/>
        <end position="522"/>
    </location>
</feature>
<dbReference type="PANTHER" id="PTHR30619">
    <property type="entry name" value="DNA INTERNALIZATION/COMPETENCE PROTEIN COMEC/REC2"/>
    <property type="match status" value="1"/>
</dbReference>
<feature type="transmembrane region" description="Helical" evidence="6">
    <location>
        <begin position="267"/>
        <end position="290"/>
    </location>
</feature>
<proteinExistence type="predicted"/>
<name>A0A2T4YSS7_9SPHN</name>
<feature type="transmembrane region" description="Helical" evidence="6">
    <location>
        <begin position="302"/>
        <end position="320"/>
    </location>
</feature>
<keyword evidence="5 6" id="KW-0472">Membrane</keyword>
<keyword evidence="4 6" id="KW-1133">Transmembrane helix</keyword>
<dbReference type="InterPro" id="IPR004477">
    <property type="entry name" value="ComEC_N"/>
</dbReference>
<feature type="transmembrane region" description="Helical" evidence="6">
    <location>
        <begin position="436"/>
        <end position="455"/>
    </location>
</feature>
<sequence length="735" mass="76414">MGVPPWMAEPGRAIERWLEAERDQLITWLPVGLGGGIALWFVLPDPVAWGTAILVLVAGGLAGLAAGRGGRAARMLAIGAIAAALGIGLIWVRSDRVAAPVLAGPTFVQLSARVETIEPLVARRLVRLTVRPVGPGQDADGAPVALPGRVRINLAEADAPAALAIGATIKLRARLMPPPLPAVPGAYDFARVAWFGAIGATGRGFSPVVVTVPGRGGAGVRVALSRHIVAQLDGSAGGIAAALATGDVGAISDADAEAMRRAGLAHLLSVSGLHITAAVAATMLIVVRLLALSPWLALHTRLPLIAALAGAAAAIGYTVLTGSQVPTIRSCVAALLVLVALAMGREAMTLRLVATGAIAVMLALPESLAGPSFQLSFAAITAIIALHEHPVVRATFAPHDEGRGRRLLRGAASLLLTGLVVEAALMPIAVYHFHKAGLYGAVANIVAIPLTTFVVMPFEALALLLDTIGLGAPAWWLVQHALDALLWLARGVAHAPGAVRALPAVPDGAFALMVVGGVWIALWRTRWRRIGILPLAVGAIWALTTPSPDILVTGDGRHVAVRTAAGLALLRDRAGDYVRDTLAENGGVDGEPLLLADQPDARCSRDLCLTDVVAHGRAWRVLATRSVYRVPIAEMVAACRRADIVISERGLPRGCTPRWLKLDRSVLARTGGIALTLTTGQMVTVLNPGDRHPWRDPPTLARSTRRFGAAGDQRGVAGGVAAVRFRLPGRGCSER</sequence>
<evidence type="ECO:0000256" key="2">
    <source>
        <dbReference type="ARBA" id="ARBA00022475"/>
    </source>
</evidence>
<dbReference type="PANTHER" id="PTHR30619:SF1">
    <property type="entry name" value="RECOMBINATION PROTEIN 2"/>
    <property type="match status" value="1"/>
</dbReference>
<dbReference type="Pfam" id="PF13567">
    <property type="entry name" value="DUF4131"/>
    <property type="match status" value="1"/>
</dbReference>
<gene>
    <name evidence="9" type="ORF">C8J24_0220</name>
</gene>
<comment type="caution">
    <text evidence="9">The sequence shown here is derived from an EMBL/GenBank/DDBJ whole genome shotgun (WGS) entry which is preliminary data.</text>
</comment>
<dbReference type="NCBIfam" id="TIGR00360">
    <property type="entry name" value="ComEC_N-term"/>
    <property type="match status" value="1"/>
</dbReference>
<feature type="transmembrane region" description="Helical" evidence="6">
    <location>
        <begin position="350"/>
        <end position="369"/>
    </location>
</feature>
<evidence type="ECO:0000256" key="1">
    <source>
        <dbReference type="ARBA" id="ARBA00004651"/>
    </source>
</evidence>
<feature type="domain" description="ComEC/Rec2-related protein" evidence="7">
    <location>
        <begin position="243"/>
        <end position="526"/>
    </location>
</feature>
<dbReference type="GO" id="GO:0005886">
    <property type="term" value="C:plasma membrane"/>
    <property type="evidence" value="ECO:0007669"/>
    <property type="project" value="UniProtKB-SubCell"/>
</dbReference>
<dbReference type="RefSeq" id="WP_244180326.1">
    <property type="nucleotide sequence ID" value="NZ_PZZN01000001.1"/>
</dbReference>
<evidence type="ECO:0000259" key="7">
    <source>
        <dbReference type="Pfam" id="PF03772"/>
    </source>
</evidence>
<feature type="transmembrane region" description="Helical" evidence="6">
    <location>
        <begin position="408"/>
        <end position="430"/>
    </location>
</feature>
<evidence type="ECO:0000313" key="9">
    <source>
        <dbReference type="EMBL" id="PTM46844.1"/>
    </source>
</evidence>
<evidence type="ECO:0000259" key="8">
    <source>
        <dbReference type="Pfam" id="PF13567"/>
    </source>
</evidence>
<accession>A0A2T4YSS7</accession>
<evidence type="ECO:0000256" key="3">
    <source>
        <dbReference type="ARBA" id="ARBA00022692"/>
    </source>
</evidence>
<comment type="subcellular location">
    <subcellularLocation>
        <location evidence="1">Cell membrane</location>
        <topology evidence="1">Multi-pass membrane protein</topology>
    </subcellularLocation>
</comment>